<dbReference type="InterPro" id="IPR041489">
    <property type="entry name" value="PDZ_6"/>
</dbReference>
<feature type="transmembrane region" description="Helical" evidence="1">
    <location>
        <begin position="80"/>
        <end position="99"/>
    </location>
</feature>
<comment type="caution">
    <text evidence="3">The sequence shown here is derived from an EMBL/GenBank/DDBJ whole genome shotgun (WGS) entry which is preliminary data.</text>
</comment>
<evidence type="ECO:0000313" key="3">
    <source>
        <dbReference type="EMBL" id="MBN8253007.1"/>
    </source>
</evidence>
<accession>A0A8I1SMP8</accession>
<proteinExistence type="predicted"/>
<dbReference type="EMBL" id="JAEMWV010000008">
    <property type="protein sequence ID" value="MBN8253007.1"/>
    <property type="molecule type" value="Genomic_DNA"/>
</dbReference>
<feature type="transmembrane region" description="Helical" evidence="1">
    <location>
        <begin position="208"/>
        <end position="229"/>
    </location>
</feature>
<evidence type="ECO:0000256" key="1">
    <source>
        <dbReference type="SAM" id="Phobius"/>
    </source>
</evidence>
<evidence type="ECO:0000313" key="4">
    <source>
        <dbReference type="Proteomes" id="UP000664578"/>
    </source>
</evidence>
<feature type="transmembrane region" description="Helical" evidence="1">
    <location>
        <begin position="15"/>
        <end position="35"/>
    </location>
</feature>
<sequence length="396" mass="43703">MEFVIEILKGAGKLFIHPLTYLFLLVSFFVGLARVKRERKNFHVRVFDFILEAKYLFFPGIIIGVILSICTVLVGTYVTIGTLVFVALITFLLSGPWTFRWLSPAYVLGVTIFATLVIPNVGIGDGIVHTWSLELKDANLPSLTFLLALLVVAEGYLIWKFGVKGTSPAIIKSKRGQEIGAHFSQKLWVVPVFLLVPGDAITSTFSWWPVLTVGQTSFSLFFVPFAIGFSQRIQSMLPSASISFTGKRVLFLGVGLVLVALVTLVVPLFSFVVAALAIVVRQWISTKQRLADENAAPFFTKKSEGVIILGIIPGSPAEKMGLQVGELITKVNGVPVSEVAKFYAALQVNNRAFCKLEVLDYSGEVRFAQRALYDNEHHELGILFVHNYKQLTSEAV</sequence>
<protein>
    <submittedName>
        <fullName evidence="3">PDZ domain-containing protein</fullName>
    </submittedName>
</protein>
<evidence type="ECO:0000259" key="2">
    <source>
        <dbReference type="PROSITE" id="PS50106"/>
    </source>
</evidence>
<dbReference type="AlphaFoldDB" id="A0A8I1SMP8"/>
<dbReference type="InterPro" id="IPR001478">
    <property type="entry name" value="PDZ"/>
</dbReference>
<gene>
    <name evidence="3" type="ORF">JF537_15635</name>
</gene>
<dbReference type="Proteomes" id="UP000664578">
    <property type="component" value="Unassembled WGS sequence"/>
</dbReference>
<feature type="domain" description="PDZ" evidence="2">
    <location>
        <begin position="305"/>
        <end position="339"/>
    </location>
</feature>
<name>A0A8I1SMP8_9BACI</name>
<dbReference type="PROSITE" id="PS50106">
    <property type="entry name" value="PDZ"/>
    <property type="match status" value="1"/>
</dbReference>
<keyword evidence="1" id="KW-1133">Transmembrane helix</keyword>
<keyword evidence="1" id="KW-0472">Membrane</keyword>
<dbReference type="Gene3D" id="2.30.42.10">
    <property type="match status" value="1"/>
</dbReference>
<dbReference type="RefSeq" id="WP_206782922.1">
    <property type="nucleotide sequence ID" value="NZ_JAEMWV010000008.1"/>
</dbReference>
<dbReference type="SUPFAM" id="SSF50156">
    <property type="entry name" value="PDZ domain-like"/>
    <property type="match status" value="1"/>
</dbReference>
<feature type="transmembrane region" description="Helical" evidence="1">
    <location>
        <begin position="55"/>
        <end position="74"/>
    </location>
</feature>
<dbReference type="InterPro" id="IPR036034">
    <property type="entry name" value="PDZ_sf"/>
</dbReference>
<feature type="transmembrane region" description="Helical" evidence="1">
    <location>
        <begin position="106"/>
        <end position="128"/>
    </location>
</feature>
<feature type="transmembrane region" description="Helical" evidence="1">
    <location>
        <begin position="249"/>
        <end position="280"/>
    </location>
</feature>
<reference evidence="3" key="1">
    <citation type="submission" date="2020-12" db="EMBL/GenBank/DDBJ databases">
        <title>PHA producing bacteria isolated from mangrove.</title>
        <authorList>
            <person name="Zheng W."/>
            <person name="Yu S."/>
            <person name="Huang Y."/>
        </authorList>
    </citation>
    <scope>NUCLEOTIDE SEQUENCE</scope>
    <source>
        <strain evidence="3">GN22-4</strain>
    </source>
</reference>
<dbReference type="Pfam" id="PF17820">
    <property type="entry name" value="PDZ_6"/>
    <property type="match status" value="1"/>
</dbReference>
<dbReference type="SMART" id="SM00228">
    <property type="entry name" value="PDZ"/>
    <property type="match status" value="1"/>
</dbReference>
<organism evidence="3 4">
    <name type="scientific">Priestia flexa</name>
    <dbReference type="NCBI Taxonomy" id="86664"/>
    <lineage>
        <taxon>Bacteria</taxon>
        <taxon>Bacillati</taxon>
        <taxon>Bacillota</taxon>
        <taxon>Bacilli</taxon>
        <taxon>Bacillales</taxon>
        <taxon>Bacillaceae</taxon>
        <taxon>Priestia</taxon>
    </lineage>
</organism>
<keyword evidence="1" id="KW-0812">Transmembrane</keyword>
<feature type="transmembrane region" description="Helical" evidence="1">
    <location>
        <begin position="140"/>
        <end position="159"/>
    </location>
</feature>